<keyword evidence="2" id="KW-1003">Cell membrane</keyword>
<feature type="transmembrane region" description="Helical" evidence="6">
    <location>
        <begin position="289"/>
        <end position="310"/>
    </location>
</feature>
<keyword evidence="3 6" id="KW-0812">Transmembrane</keyword>
<feature type="transmembrane region" description="Helical" evidence="6">
    <location>
        <begin position="330"/>
        <end position="357"/>
    </location>
</feature>
<protein>
    <recommendedName>
        <fullName evidence="9">Flippase-like domain-containing protein</fullName>
    </recommendedName>
</protein>
<dbReference type="EMBL" id="STFF01000001">
    <property type="protein sequence ID" value="THU41381.1"/>
    <property type="molecule type" value="Genomic_DNA"/>
</dbReference>
<keyword evidence="8" id="KW-1185">Reference proteome</keyword>
<dbReference type="GO" id="GO:0005886">
    <property type="term" value="C:plasma membrane"/>
    <property type="evidence" value="ECO:0007669"/>
    <property type="project" value="UniProtKB-SubCell"/>
</dbReference>
<evidence type="ECO:0008006" key="9">
    <source>
        <dbReference type="Google" id="ProtNLM"/>
    </source>
</evidence>
<dbReference type="InterPro" id="IPR022791">
    <property type="entry name" value="L-PG_synthase/AglD"/>
</dbReference>
<dbReference type="Proteomes" id="UP000306918">
    <property type="component" value="Unassembled WGS sequence"/>
</dbReference>
<sequence>MPSPGCRGQCQELFLKVFARSVGIGLLCELILVTTNKNIKILLNYVIGPVVFCLLAWSIYRQLLRQNNWQQSLQHAWRAIIGAEAWKLVLALVLMLANWGLEARKWQIVINRVQHLSFIQSWKAVFTGTTLAFFTPNRIGEYMGRILYLDEGKRVKAISLTIVCSMGQLLVTWWAGIGGILYLKAYGNTELLHTFAPHTLLWLTMLLYFTVAVAVILTLFYFRLAGLVRWFEKVPRLQKPVSYIRVLESLNATILFRILSLSVLRYSVFIGQYYLLFDVFDVHVTATQVAGSVSVIFLVLSIVPTIAVITELGVRWKIGIEVVQLFDSNITGILATSLAIWIINLVIPALIGSLLILGIKIFNNRK</sequence>
<feature type="transmembrane region" description="Helical" evidence="6">
    <location>
        <begin position="195"/>
        <end position="222"/>
    </location>
</feature>
<feature type="transmembrane region" description="Helical" evidence="6">
    <location>
        <begin position="160"/>
        <end position="183"/>
    </location>
</feature>
<feature type="transmembrane region" description="Helical" evidence="6">
    <location>
        <begin position="42"/>
        <end position="60"/>
    </location>
</feature>
<evidence type="ECO:0000256" key="5">
    <source>
        <dbReference type="ARBA" id="ARBA00023136"/>
    </source>
</evidence>
<gene>
    <name evidence="7" type="ORF">FAM09_04535</name>
</gene>
<organism evidence="7 8">
    <name type="scientific">Niastella caeni</name>
    <dbReference type="NCBI Taxonomy" id="2569763"/>
    <lineage>
        <taxon>Bacteria</taxon>
        <taxon>Pseudomonadati</taxon>
        <taxon>Bacteroidota</taxon>
        <taxon>Chitinophagia</taxon>
        <taxon>Chitinophagales</taxon>
        <taxon>Chitinophagaceae</taxon>
        <taxon>Niastella</taxon>
    </lineage>
</organism>
<evidence type="ECO:0000313" key="8">
    <source>
        <dbReference type="Proteomes" id="UP000306918"/>
    </source>
</evidence>
<name>A0A4S8I117_9BACT</name>
<evidence type="ECO:0000256" key="6">
    <source>
        <dbReference type="SAM" id="Phobius"/>
    </source>
</evidence>
<evidence type="ECO:0000256" key="3">
    <source>
        <dbReference type="ARBA" id="ARBA00022692"/>
    </source>
</evidence>
<evidence type="ECO:0000256" key="4">
    <source>
        <dbReference type="ARBA" id="ARBA00022989"/>
    </source>
</evidence>
<accession>A0A4S8I117</accession>
<feature type="transmembrane region" description="Helical" evidence="6">
    <location>
        <begin position="254"/>
        <end position="277"/>
    </location>
</feature>
<proteinExistence type="predicted"/>
<comment type="subcellular location">
    <subcellularLocation>
        <location evidence="1">Cell membrane</location>
        <topology evidence="1">Multi-pass membrane protein</topology>
    </subcellularLocation>
</comment>
<reference evidence="7 8" key="1">
    <citation type="submission" date="2019-04" db="EMBL/GenBank/DDBJ databases">
        <title>Niastella caeni sp. nov., isolated from activated sludge.</title>
        <authorList>
            <person name="Sheng M."/>
        </authorList>
    </citation>
    <scope>NUCLEOTIDE SEQUENCE [LARGE SCALE GENOMIC DNA]</scope>
    <source>
        <strain evidence="7 8">HX-2-15</strain>
    </source>
</reference>
<dbReference type="AlphaFoldDB" id="A0A4S8I117"/>
<comment type="caution">
    <text evidence="7">The sequence shown here is derived from an EMBL/GenBank/DDBJ whole genome shotgun (WGS) entry which is preliminary data.</text>
</comment>
<dbReference type="Pfam" id="PF03706">
    <property type="entry name" value="LPG_synthase_TM"/>
    <property type="match status" value="1"/>
</dbReference>
<keyword evidence="4 6" id="KW-1133">Transmembrane helix</keyword>
<feature type="transmembrane region" description="Helical" evidence="6">
    <location>
        <begin position="80"/>
        <end position="101"/>
    </location>
</feature>
<evidence type="ECO:0000313" key="7">
    <source>
        <dbReference type="EMBL" id="THU41381.1"/>
    </source>
</evidence>
<keyword evidence="5 6" id="KW-0472">Membrane</keyword>
<evidence type="ECO:0000256" key="1">
    <source>
        <dbReference type="ARBA" id="ARBA00004651"/>
    </source>
</evidence>
<evidence type="ECO:0000256" key="2">
    <source>
        <dbReference type="ARBA" id="ARBA00022475"/>
    </source>
</evidence>
<dbReference type="OrthoDB" id="1121314at2"/>